<evidence type="ECO:0000256" key="1">
    <source>
        <dbReference type="ARBA" id="ARBA00023015"/>
    </source>
</evidence>
<reference evidence="4 5" key="1">
    <citation type="submission" date="2019-10" db="EMBL/GenBank/DDBJ databases">
        <title>Draft Genome Assembly of Rhodococcus zopfii DSM44189.</title>
        <authorList>
            <person name="Sutton J.M."/>
            <person name="Akob D.M."/>
            <person name="Bushman T.J."/>
        </authorList>
    </citation>
    <scope>NUCLEOTIDE SEQUENCE [LARGE SCALE GENOMIC DNA]</scope>
    <source>
        <strain evidence="4 5">DSM 44189</strain>
    </source>
</reference>
<dbReference type="InterPro" id="IPR036388">
    <property type="entry name" value="WH-like_DNA-bd_sf"/>
</dbReference>
<dbReference type="InterPro" id="IPR005561">
    <property type="entry name" value="ANTAR"/>
</dbReference>
<keyword evidence="5" id="KW-1185">Reference proteome</keyword>
<keyword evidence="1" id="KW-0805">Transcription regulation</keyword>
<evidence type="ECO:0000256" key="2">
    <source>
        <dbReference type="ARBA" id="ARBA00023163"/>
    </source>
</evidence>
<sequence>MSNQDAQRQETAAVFTRLAGIVYGTESYEEMCTALCIAAPLLVPGCDRASLMLRRGTSIRTIAAGDDMARRIDAAERELGEGPCIDVLKHDAAELDADLAVRTRWPALTKWILDNTPVRGAAGFRLLVEGADVAALNIFSDTRGALTKESLDSGVVLAAFASVALSARVHREQAATLRLGLDSNREIGKAIGLLMALHETSEEQAFTLLKEASQRMNLRLSEVAKQVVETLKRTADESES</sequence>
<feature type="domain" description="ANTAR" evidence="3">
    <location>
        <begin position="167"/>
        <end position="228"/>
    </location>
</feature>
<dbReference type="Proteomes" id="UP001275440">
    <property type="component" value="Unassembled WGS sequence"/>
</dbReference>
<gene>
    <name evidence="4" type="ORF">F8M49_02045</name>
</gene>
<dbReference type="Gene3D" id="3.30.450.40">
    <property type="match status" value="1"/>
</dbReference>
<dbReference type="SUPFAM" id="SSF52172">
    <property type="entry name" value="CheY-like"/>
    <property type="match status" value="1"/>
</dbReference>
<dbReference type="InterPro" id="IPR011006">
    <property type="entry name" value="CheY-like_superfamily"/>
</dbReference>
<evidence type="ECO:0000313" key="4">
    <source>
        <dbReference type="EMBL" id="MDV2474498.1"/>
    </source>
</evidence>
<dbReference type="Pfam" id="PF03861">
    <property type="entry name" value="ANTAR"/>
    <property type="match status" value="1"/>
</dbReference>
<comment type="caution">
    <text evidence="4">The sequence shown here is derived from an EMBL/GenBank/DDBJ whole genome shotgun (WGS) entry which is preliminary data.</text>
</comment>
<name>A0ABU3WKL6_9NOCA</name>
<dbReference type="SUPFAM" id="SSF55781">
    <property type="entry name" value="GAF domain-like"/>
    <property type="match status" value="1"/>
</dbReference>
<dbReference type="Gene3D" id="1.10.10.10">
    <property type="entry name" value="Winged helix-like DNA-binding domain superfamily/Winged helix DNA-binding domain"/>
    <property type="match status" value="1"/>
</dbReference>
<dbReference type="InterPro" id="IPR029016">
    <property type="entry name" value="GAF-like_dom_sf"/>
</dbReference>
<protein>
    <submittedName>
        <fullName evidence="4">GAF and ANTAR domain-containing protein</fullName>
    </submittedName>
</protein>
<evidence type="ECO:0000313" key="5">
    <source>
        <dbReference type="Proteomes" id="UP001275440"/>
    </source>
</evidence>
<dbReference type="PROSITE" id="PS50921">
    <property type="entry name" value="ANTAR"/>
    <property type="match status" value="1"/>
</dbReference>
<dbReference type="EMBL" id="WBMO01000001">
    <property type="protein sequence ID" value="MDV2474498.1"/>
    <property type="molecule type" value="Genomic_DNA"/>
</dbReference>
<dbReference type="InterPro" id="IPR012074">
    <property type="entry name" value="GAF_ANTAR"/>
</dbReference>
<accession>A0ABU3WKL6</accession>
<organism evidence="4 5">
    <name type="scientific">Rhodococcus zopfii</name>
    <dbReference type="NCBI Taxonomy" id="43772"/>
    <lineage>
        <taxon>Bacteria</taxon>
        <taxon>Bacillati</taxon>
        <taxon>Actinomycetota</taxon>
        <taxon>Actinomycetes</taxon>
        <taxon>Mycobacteriales</taxon>
        <taxon>Nocardiaceae</taxon>
        <taxon>Rhodococcus</taxon>
    </lineage>
</organism>
<evidence type="ECO:0000259" key="3">
    <source>
        <dbReference type="PROSITE" id="PS50921"/>
    </source>
</evidence>
<keyword evidence="2" id="KW-0804">Transcription</keyword>
<dbReference type="SMART" id="SM01012">
    <property type="entry name" value="ANTAR"/>
    <property type="match status" value="1"/>
</dbReference>
<dbReference type="PIRSF" id="PIRSF036625">
    <property type="entry name" value="GAF_ANTAR"/>
    <property type="match status" value="1"/>
</dbReference>
<proteinExistence type="predicted"/>